<reference evidence="1 2" key="1">
    <citation type="journal article" date="2017" name="Elife">
        <title>Extensive horizontal gene transfer in cheese-associated bacteria.</title>
        <authorList>
            <person name="Bonham K.S."/>
            <person name="Wolfe B.E."/>
            <person name="Dutton R.J."/>
        </authorList>
    </citation>
    <scope>NUCLEOTIDE SEQUENCE [LARGE SCALE GENOMIC DNA]</scope>
    <source>
        <strain evidence="1 2">JB182</strain>
    </source>
</reference>
<sequence length="109" mass="11602">MIALPVIVVAAIAAGLYLLQDATYKATALSPANFQQLQVGMDREEVSEFVSAKGLDEPLPVINAPSTPPAAQCRYYAAKTGVLDLGSEMFRLCFAQGILVSADHLYPTS</sequence>
<gene>
    <name evidence="1" type="ORF">CIK84_06640</name>
</gene>
<dbReference type="Proteomes" id="UP000235739">
    <property type="component" value="Unassembled WGS sequence"/>
</dbReference>
<proteinExistence type="predicted"/>
<dbReference type="RefSeq" id="WP_102597864.1">
    <property type="nucleotide sequence ID" value="NZ_PNQX01000001.1"/>
</dbReference>
<comment type="caution">
    <text evidence="1">The sequence shown here is derived from an EMBL/GenBank/DDBJ whole genome shotgun (WGS) entry which is preliminary data.</text>
</comment>
<protein>
    <submittedName>
        <fullName evidence="1">Uncharacterized protein</fullName>
    </submittedName>
</protein>
<organism evidence="1 2">
    <name type="scientific">Glutamicibacter arilaitensis</name>
    <dbReference type="NCBI Taxonomy" id="256701"/>
    <lineage>
        <taxon>Bacteria</taxon>
        <taxon>Bacillati</taxon>
        <taxon>Actinomycetota</taxon>
        <taxon>Actinomycetes</taxon>
        <taxon>Micrococcales</taxon>
        <taxon>Micrococcaceae</taxon>
        <taxon>Glutamicibacter</taxon>
    </lineage>
</organism>
<evidence type="ECO:0000313" key="2">
    <source>
        <dbReference type="Proteomes" id="UP000235739"/>
    </source>
</evidence>
<name>A0A2N7S533_9MICC</name>
<dbReference type="AlphaFoldDB" id="A0A2N7S533"/>
<dbReference type="EMBL" id="PNQX01000001">
    <property type="protein sequence ID" value="PMQ21234.1"/>
    <property type="molecule type" value="Genomic_DNA"/>
</dbReference>
<accession>A0A2N7S533</accession>
<evidence type="ECO:0000313" key="1">
    <source>
        <dbReference type="EMBL" id="PMQ21234.1"/>
    </source>
</evidence>